<evidence type="ECO:0000313" key="4">
    <source>
        <dbReference type="Proteomes" id="UP001152300"/>
    </source>
</evidence>
<evidence type="ECO:0000313" key="3">
    <source>
        <dbReference type="EMBL" id="KAJ8070645.1"/>
    </source>
</evidence>
<evidence type="ECO:0008006" key="5">
    <source>
        <dbReference type="Google" id="ProtNLM"/>
    </source>
</evidence>
<comment type="caution">
    <text evidence="3">The sequence shown here is derived from an EMBL/GenBank/DDBJ whole genome shotgun (WGS) entry which is preliminary data.</text>
</comment>
<protein>
    <recommendedName>
        <fullName evidence="5">LysM domain-containing protein</fullName>
    </recommendedName>
</protein>
<reference evidence="3" key="1">
    <citation type="submission" date="2022-11" db="EMBL/GenBank/DDBJ databases">
        <title>Genome Resource of Sclerotinia nivalis Strain SnTB1, a Plant Pathogen Isolated from American Ginseng.</title>
        <authorList>
            <person name="Fan S."/>
        </authorList>
    </citation>
    <scope>NUCLEOTIDE SEQUENCE</scope>
    <source>
        <strain evidence="3">SnTB1</strain>
    </source>
</reference>
<sequence length="279" mass="30419">MLSTIYFLALLCFEFASSTYFEDYSGLLYGPAGGWQRSQYHKRQINLLECHLNYTTDVWTGCANVLSQFNITLAYFESSNPEVGPNCGSFVPGNTYCIFRAPTTGTLIQPSTNGLCGMQQNWTNTCVGSQWGNCCGSGGGKTSENNDFAAVDQAKIIARKAIVKKAVATVGKYIPQMAFAVRITIACHVRQNSGLVAHNMDPVATGQIFAALAAKADNAKTQAQQHLVPYKLARQVQEVPVRMGLVDSIFNKRVRVRSLGIVVLLLGIVGMICIIARIF</sequence>
<evidence type="ECO:0000256" key="1">
    <source>
        <dbReference type="SAM" id="Phobius"/>
    </source>
</evidence>
<keyword evidence="2" id="KW-0732">Signal</keyword>
<dbReference type="EMBL" id="JAPEIS010000001">
    <property type="protein sequence ID" value="KAJ8070645.1"/>
    <property type="molecule type" value="Genomic_DNA"/>
</dbReference>
<feature type="transmembrane region" description="Helical" evidence="1">
    <location>
        <begin position="259"/>
        <end position="278"/>
    </location>
</feature>
<name>A0A9X0AXS4_9HELO</name>
<feature type="chain" id="PRO_5040777575" description="LysM domain-containing protein" evidence="2">
    <location>
        <begin position="19"/>
        <end position="279"/>
    </location>
</feature>
<feature type="signal peptide" evidence="2">
    <location>
        <begin position="1"/>
        <end position="18"/>
    </location>
</feature>
<dbReference type="Proteomes" id="UP001152300">
    <property type="component" value="Unassembled WGS sequence"/>
</dbReference>
<keyword evidence="1" id="KW-0812">Transmembrane</keyword>
<keyword evidence="1" id="KW-0472">Membrane</keyword>
<dbReference type="AlphaFoldDB" id="A0A9X0AXS4"/>
<keyword evidence="1" id="KW-1133">Transmembrane helix</keyword>
<accession>A0A9X0AXS4</accession>
<keyword evidence="4" id="KW-1185">Reference proteome</keyword>
<dbReference type="OrthoDB" id="1193027at2759"/>
<proteinExistence type="predicted"/>
<evidence type="ECO:0000256" key="2">
    <source>
        <dbReference type="SAM" id="SignalP"/>
    </source>
</evidence>
<gene>
    <name evidence="3" type="ORF">OCU04_001016</name>
</gene>
<organism evidence="3 4">
    <name type="scientific">Sclerotinia nivalis</name>
    <dbReference type="NCBI Taxonomy" id="352851"/>
    <lineage>
        <taxon>Eukaryota</taxon>
        <taxon>Fungi</taxon>
        <taxon>Dikarya</taxon>
        <taxon>Ascomycota</taxon>
        <taxon>Pezizomycotina</taxon>
        <taxon>Leotiomycetes</taxon>
        <taxon>Helotiales</taxon>
        <taxon>Sclerotiniaceae</taxon>
        <taxon>Sclerotinia</taxon>
    </lineage>
</organism>